<protein>
    <submittedName>
        <fullName evidence="1">Uncharacterized protein</fullName>
    </submittedName>
</protein>
<sequence length="69" mass="7524">MAMKNSNTPSLEHWTIGRVGQKVALENGSRKIKFSRGAAKARIIDVNLCSDRFSKIIIFDDAGSASSKV</sequence>
<dbReference type="AlphaFoldDB" id="A0A9D4GW65"/>
<gene>
    <name evidence="1" type="ORF">DPMN_125936</name>
</gene>
<dbReference type="Proteomes" id="UP000828390">
    <property type="component" value="Unassembled WGS sequence"/>
</dbReference>
<name>A0A9D4GW65_DREPO</name>
<reference evidence="1" key="1">
    <citation type="journal article" date="2019" name="bioRxiv">
        <title>The Genome of the Zebra Mussel, Dreissena polymorpha: A Resource for Invasive Species Research.</title>
        <authorList>
            <person name="McCartney M.A."/>
            <person name="Auch B."/>
            <person name="Kono T."/>
            <person name="Mallez S."/>
            <person name="Zhang Y."/>
            <person name="Obille A."/>
            <person name="Becker A."/>
            <person name="Abrahante J.E."/>
            <person name="Garbe J."/>
            <person name="Badalamenti J.P."/>
            <person name="Herman A."/>
            <person name="Mangelson H."/>
            <person name="Liachko I."/>
            <person name="Sullivan S."/>
            <person name="Sone E.D."/>
            <person name="Koren S."/>
            <person name="Silverstein K.A.T."/>
            <person name="Beckman K.B."/>
            <person name="Gohl D.M."/>
        </authorList>
    </citation>
    <scope>NUCLEOTIDE SEQUENCE</scope>
    <source>
        <strain evidence="1">Duluth1</strain>
        <tissue evidence="1">Whole animal</tissue>
    </source>
</reference>
<organism evidence="1 2">
    <name type="scientific">Dreissena polymorpha</name>
    <name type="common">Zebra mussel</name>
    <name type="synonym">Mytilus polymorpha</name>
    <dbReference type="NCBI Taxonomy" id="45954"/>
    <lineage>
        <taxon>Eukaryota</taxon>
        <taxon>Metazoa</taxon>
        <taxon>Spiralia</taxon>
        <taxon>Lophotrochozoa</taxon>
        <taxon>Mollusca</taxon>
        <taxon>Bivalvia</taxon>
        <taxon>Autobranchia</taxon>
        <taxon>Heteroconchia</taxon>
        <taxon>Euheterodonta</taxon>
        <taxon>Imparidentia</taxon>
        <taxon>Neoheterodontei</taxon>
        <taxon>Myida</taxon>
        <taxon>Dreissenoidea</taxon>
        <taxon>Dreissenidae</taxon>
        <taxon>Dreissena</taxon>
    </lineage>
</organism>
<evidence type="ECO:0000313" key="1">
    <source>
        <dbReference type="EMBL" id="KAH3824108.1"/>
    </source>
</evidence>
<keyword evidence="2" id="KW-1185">Reference proteome</keyword>
<comment type="caution">
    <text evidence="1">The sequence shown here is derived from an EMBL/GenBank/DDBJ whole genome shotgun (WGS) entry which is preliminary data.</text>
</comment>
<proteinExistence type="predicted"/>
<evidence type="ECO:0000313" key="2">
    <source>
        <dbReference type="Proteomes" id="UP000828390"/>
    </source>
</evidence>
<dbReference type="EMBL" id="JAIWYP010000005">
    <property type="protein sequence ID" value="KAH3824108.1"/>
    <property type="molecule type" value="Genomic_DNA"/>
</dbReference>
<reference evidence="1" key="2">
    <citation type="submission" date="2020-11" db="EMBL/GenBank/DDBJ databases">
        <authorList>
            <person name="McCartney M.A."/>
            <person name="Auch B."/>
            <person name="Kono T."/>
            <person name="Mallez S."/>
            <person name="Becker A."/>
            <person name="Gohl D.M."/>
            <person name="Silverstein K.A.T."/>
            <person name="Koren S."/>
            <person name="Bechman K.B."/>
            <person name="Herman A."/>
            <person name="Abrahante J.E."/>
            <person name="Garbe J."/>
        </authorList>
    </citation>
    <scope>NUCLEOTIDE SEQUENCE</scope>
    <source>
        <strain evidence="1">Duluth1</strain>
        <tissue evidence="1">Whole animal</tissue>
    </source>
</reference>
<accession>A0A9D4GW65</accession>